<dbReference type="EMBL" id="EQ994435">
    <property type="protein sequence ID" value="EEF22381.1"/>
    <property type="molecule type" value="Genomic_DNA"/>
</dbReference>
<name>B9TP33_RICCO</name>
<evidence type="ECO:0000313" key="4">
    <source>
        <dbReference type="EMBL" id="EEF22381.1"/>
    </source>
</evidence>
<dbReference type="Gene3D" id="3.30.1540.10">
    <property type="entry name" value="formyl-coa transferase, domain 3"/>
    <property type="match status" value="1"/>
</dbReference>
<dbReference type="Gene3D" id="3.40.50.10540">
    <property type="entry name" value="Crotonobetainyl-coa:carnitine coa-transferase, domain 1"/>
    <property type="match status" value="1"/>
</dbReference>
<feature type="region of interest" description="Disordered" evidence="3">
    <location>
        <begin position="169"/>
        <end position="188"/>
    </location>
</feature>
<dbReference type="InterPro" id="IPR023606">
    <property type="entry name" value="CoA-Trfase_III_dom_1_sf"/>
</dbReference>
<dbReference type="EC" id="2.8.3.16" evidence="4"/>
<proteinExistence type="inferred from homology"/>
<sequence length="218" mass="24422">MAALLERERSGRGQLVETALLHTALNLADTNLIEEAMLQIGRKAQGNRSWASGPHDCFRTRDGWLFCMVVGNGLFKRWARLMGNEKEWLEDPRFRTDQLRGDNGQVLSIRMQEWCAERTTAQALDQLNSAKIPAGPVYSLAETLQDEHIQAAGFFEEVSYPGMSKPAPVVSTPVRLSRTPGTIHRRPPLLGEHTNAVLMKIARYSEAEVAALREKEVI</sequence>
<gene>
    <name evidence="4" type="ORF">RCOM_2094070</name>
</gene>
<protein>
    <submittedName>
        <fullName evidence="4">Alpha methylacyl-CoA racemase, putative</fullName>
        <ecNumber evidence="4">2.8.3.16</ecNumber>
    </submittedName>
</protein>
<evidence type="ECO:0000256" key="1">
    <source>
        <dbReference type="ARBA" id="ARBA00008383"/>
    </source>
</evidence>
<dbReference type="eggNOG" id="KOG3957">
    <property type="taxonomic scope" value="Eukaryota"/>
</dbReference>
<dbReference type="InterPro" id="IPR050483">
    <property type="entry name" value="CoA-transferase_III_domain"/>
</dbReference>
<keyword evidence="5" id="KW-1185">Reference proteome</keyword>
<evidence type="ECO:0000313" key="5">
    <source>
        <dbReference type="Proteomes" id="UP000008311"/>
    </source>
</evidence>
<dbReference type="Proteomes" id="UP000008311">
    <property type="component" value="Unassembled WGS sequence"/>
</dbReference>
<dbReference type="PANTHER" id="PTHR48207">
    <property type="entry name" value="SUCCINATE--HYDROXYMETHYLGLUTARATE COA-TRANSFERASE"/>
    <property type="match status" value="1"/>
</dbReference>
<dbReference type="STRING" id="3988.B9TP33"/>
<comment type="similarity">
    <text evidence="1">Belongs to the CoA-transferase III family.</text>
</comment>
<reference evidence="5" key="1">
    <citation type="journal article" date="2010" name="Nat. Biotechnol.">
        <title>Draft genome sequence of the oilseed species Ricinus communis.</title>
        <authorList>
            <person name="Chan A.P."/>
            <person name="Crabtree J."/>
            <person name="Zhao Q."/>
            <person name="Lorenzi H."/>
            <person name="Orvis J."/>
            <person name="Puiu D."/>
            <person name="Melake-Berhan A."/>
            <person name="Jones K.M."/>
            <person name="Redman J."/>
            <person name="Chen G."/>
            <person name="Cahoon E.B."/>
            <person name="Gedil M."/>
            <person name="Stanke M."/>
            <person name="Haas B.J."/>
            <person name="Wortman J.R."/>
            <person name="Fraser-Liggett C.M."/>
            <person name="Ravel J."/>
            <person name="Rabinowicz P.D."/>
        </authorList>
    </citation>
    <scope>NUCLEOTIDE SEQUENCE [LARGE SCALE GENOMIC DNA]</scope>
    <source>
        <strain evidence="5">cv. Hale</strain>
    </source>
</reference>
<dbReference type="InterPro" id="IPR003673">
    <property type="entry name" value="CoA-Trfase_fam_III"/>
</dbReference>
<dbReference type="InParanoid" id="B9TP33"/>
<dbReference type="InterPro" id="IPR044855">
    <property type="entry name" value="CoA-Trfase_III_dom3_sf"/>
</dbReference>
<evidence type="ECO:0000256" key="2">
    <source>
        <dbReference type="ARBA" id="ARBA00022679"/>
    </source>
</evidence>
<dbReference type="PANTHER" id="PTHR48207:SF3">
    <property type="entry name" value="SUCCINATE--HYDROXYMETHYLGLUTARATE COA-TRANSFERASE"/>
    <property type="match status" value="1"/>
</dbReference>
<dbReference type="AlphaFoldDB" id="B9TP33"/>
<organism evidence="4 5">
    <name type="scientific">Ricinus communis</name>
    <name type="common">Castor bean</name>
    <dbReference type="NCBI Taxonomy" id="3988"/>
    <lineage>
        <taxon>Eukaryota</taxon>
        <taxon>Viridiplantae</taxon>
        <taxon>Streptophyta</taxon>
        <taxon>Embryophyta</taxon>
        <taxon>Tracheophyta</taxon>
        <taxon>Spermatophyta</taxon>
        <taxon>Magnoliopsida</taxon>
        <taxon>eudicotyledons</taxon>
        <taxon>Gunneridae</taxon>
        <taxon>Pentapetalae</taxon>
        <taxon>rosids</taxon>
        <taxon>fabids</taxon>
        <taxon>Malpighiales</taxon>
        <taxon>Euphorbiaceae</taxon>
        <taxon>Acalyphoideae</taxon>
        <taxon>Acalypheae</taxon>
        <taxon>Ricinus</taxon>
    </lineage>
</organism>
<accession>B9TP33</accession>
<dbReference type="GO" id="GO:0033608">
    <property type="term" value="F:formyl-CoA transferase activity"/>
    <property type="evidence" value="ECO:0007669"/>
    <property type="project" value="UniProtKB-EC"/>
</dbReference>
<keyword evidence="2 4" id="KW-0808">Transferase</keyword>
<evidence type="ECO:0000256" key="3">
    <source>
        <dbReference type="SAM" id="MobiDB-lite"/>
    </source>
</evidence>
<dbReference type="Pfam" id="PF02515">
    <property type="entry name" value="CoA_transf_3"/>
    <property type="match status" value="1"/>
</dbReference>
<dbReference type="SUPFAM" id="SSF89796">
    <property type="entry name" value="CoA-transferase family III (CaiB/BaiF)"/>
    <property type="match status" value="1"/>
</dbReference>